<gene>
    <name evidence="1" type="ORF">OFUS_LOCUS7738</name>
</gene>
<dbReference type="EMBL" id="CAIIXF020000004">
    <property type="protein sequence ID" value="CAH1781127.1"/>
    <property type="molecule type" value="Genomic_DNA"/>
</dbReference>
<accession>A0A8J1UCX3</accession>
<protein>
    <submittedName>
        <fullName evidence="1">Uncharacterized protein</fullName>
    </submittedName>
</protein>
<comment type="caution">
    <text evidence="1">The sequence shown here is derived from an EMBL/GenBank/DDBJ whole genome shotgun (WGS) entry which is preliminary data.</text>
</comment>
<sequence>MTLDFIMVMPRLWFAFMLVYIASHRILVSGQPWVPKYMGNIYRELPFCQDIGGQSSCAVYGGTFNLTCEINDLYTGKSNASHIFFQYQSGSLPKQTYPEKFTRVLSNTTAQLIVPDMPHFDLIDPEYGRCHHFCMIKEGEKMTELVKSLTVVGRLPPQPHSIECQWINWANLECNWQPSSFKSKAVFMDIKASLKTCPSCDVSQVVNLRYPSDDDVDRCIFTINTSATYFHVEVNISNPFDKVGKSAYISGDLHTLSNRL</sequence>
<dbReference type="InterPro" id="IPR013783">
    <property type="entry name" value="Ig-like_fold"/>
</dbReference>
<proteinExistence type="predicted"/>
<evidence type="ECO:0000313" key="1">
    <source>
        <dbReference type="EMBL" id="CAH1781127.1"/>
    </source>
</evidence>
<name>A0A8J1UCX3_OWEFU</name>
<evidence type="ECO:0000313" key="2">
    <source>
        <dbReference type="Proteomes" id="UP000749559"/>
    </source>
</evidence>
<organism evidence="1 2">
    <name type="scientific">Owenia fusiformis</name>
    <name type="common">Polychaete worm</name>
    <dbReference type="NCBI Taxonomy" id="6347"/>
    <lineage>
        <taxon>Eukaryota</taxon>
        <taxon>Metazoa</taxon>
        <taxon>Spiralia</taxon>
        <taxon>Lophotrochozoa</taxon>
        <taxon>Annelida</taxon>
        <taxon>Polychaeta</taxon>
        <taxon>Sedentaria</taxon>
        <taxon>Canalipalpata</taxon>
        <taxon>Sabellida</taxon>
        <taxon>Oweniida</taxon>
        <taxon>Oweniidae</taxon>
        <taxon>Owenia</taxon>
    </lineage>
</organism>
<dbReference type="AlphaFoldDB" id="A0A8J1UCX3"/>
<dbReference type="Proteomes" id="UP000749559">
    <property type="component" value="Unassembled WGS sequence"/>
</dbReference>
<dbReference type="Gene3D" id="2.60.40.10">
    <property type="entry name" value="Immunoglobulins"/>
    <property type="match status" value="1"/>
</dbReference>
<keyword evidence="2" id="KW-1185">Reference proteome</keyword>
<reference evidence="1" key="1">
    <citation type="submission" date="2022-03" db="EMBL/GenBank/DDBJ databases">
        <authorList>
            <person name="Martin C."/>
        </authorList>
    </citation>
    <scope>NUCLEOTIDE SEQUENCE</scope>
</reference>